<protein>
    <submittedName>
        <fullName evidence="2">Dihydrofolate reductase family protein</fullName>
    </submittedName>
</protein>
<dbReference type="PANTHER" id="PTHR38011:SF11">
    <property type="entry name" value="2,5-DIAMINO-6-RIBOSYLAMINO-4(3H)-PYRIMIDINONE 5'-PHOSPHATE REDUCTASE"/>
    <property type="match status" value="1"/>
</dbReference>
<evidence type="ECO:0000313" key="2">
    <source>
        <dbReference type="EMBL" id="MFC3761840.1"/>
    </source>
</evidence>
<dbReference type="InterPro" id="IPR050765">
    <property type="entry name" value="Riboflavin_Biosynth_HTPR"/>
</dbReference>
<dbReference type="Pfam" id="PF01872">
    <property type="entry name" value="RibD_C"/>
    <property type="match status" value="1"/>
</dbReference>
<dbReference type="EMBL" id="JBHRZH010000009">
    <property type="protein sequence ID" value="MFC3761840.1"/>
    <property type="molecule type" value="Genomic_DNA"/>
</dbReference>
<dbReference type="Proteomes" id="UP001595699">
    <property type="component" value="Unassembled WGS sequence"/>
</dbReference>
<evidence type="ECO:0000313" key="3">
    <source>
        <dbReference type="Proteomes" id="UP001595699"/>
    </source>
</evidence>
<organism evidence="2 3">
    <name type="scientific">Tenggerimyces flavus</name>
    <dbReference type="NCBI Taxonomy" id="1708749"/>
    <lineage>
        <taxon>Bacteria</taxon>
        <taxon>Bacillati</taxon>
        <taxon>Actinomycetota</taxon>
        <taxon>Actinomycetes</taxon>
        <taxon>Propionibacteriales</taxon>
        <taxon>Nocardioidaceae</taxon>
        <taxon>Tenggerimyces</taxon>
    </lineage>
</organism>
<comment type="caution">
    <text evidence="2">The sequence shown here is derived from an EMBL/GenBank/DDBJ whole genome shotgun (WGS) entry which is preliminary data.</text>
</comment>
<dbReference type="InterPro" id="IPR002734">
    <property type="entry name" value="RibDG_C"/>
</dbReference>
<keyword evidence="3" id="KW-1185">Reference proteome</keyword>
<name>A0ABV7Y951_9ACTN</name>
<dbReference type="PANTHER" id="PTHR38011">
    <property type="entry name" value="DIHYDROFOLATE REDUCTASE FAMILY PROTEIN (AFU_ORTHOLOGUE AFUA_8G06820)"/>
    <property type="match status" value="1"/>
</dbReference>
<dbReference type="RefSeq" id="WP_205114593.1">
    <property type="nucleotide sequence ID" value="NZ_JAFBCM010000001.1"/>
</dbReference>
<gene>
    <name evidence="2" type="ORF">ACFOUW_13425</name>
</gene>
<dbReference type="InterPro" id="IPR024072">
    <property type="entry name" value="DHFR-like_dom_sf"/>
</dbReference>
<proteinExistence type="predicted"/>
<dbReference type="SUPFAM" id="SSF53597">
    <property type="entry name" value="Dihydrofolate reductase-like"/>
    <property type="match status" value="1"/>
</dbReference>
<reference evidence="3" key="1">
    <citation type="journal article" date="2019" name="Int. J. Syst. Evol. Microbiol.">
        <title>The Global Catalogue of Microorganisms (GCM) 10K type strain sequencing project: providing services to taxonomists for standard genome sequencing and annotation.</title>
        <authorList>
            <consortium name="The Broad Institute Genomics Platform"/>
            <consortium name="The Broad Institute Genome Sequencing Center for Infectious Disease"/>
            <person name="Wu L."/>
            <person name="Ma J."/>
        </authorList>
    </citation>
    <scope>NUCLEOTIDE SEQUENCE [LARGE SCALE GENOMIC DNA]</scope>
    <source>
        <strain evidence="3">CGMCC 4.7241</strain>
    </source>
</reference>
<sequence>MREIIVTVEVSLDGVQDHPENFAFDYHDEESTAFIGDVFSSADAWLMGRETYEGMAAFWPTADFPQAESLNAMTKYVASRTLTEPLAWNNSHLLGTDPVARLTELKQEDGGPLVQSGVGELTRTMLDAGLVDELRVLVYPLVMGEGEAATWTQAAGARKFTLAESRTFRNGIVALHLRPA</sequence>
<feature type="domain" description="Bacterial bifunctional deaminase-reductase C-terminal" evidence="1">
    <location>
        <begin position="3"/>
        <end position="173"/>
    </location>
</feature>
<accession>A0ABV7Y951</accession>
<evidence type="ECO:0000259" key="1">
    <source>
        <dbReference type="Pfam" id="PF01872"/>
    </source>
</evidence>
<dbReference type="Gene3D" id="3.40.430.10">
    <property type="entry name" value="Dihydrofolate Reductase, subunit A"/>
    <property type="match status" value="1"/>
</dbReference>